<accession>A0A8T0J819</accession>
<keyword evidence="2" id="KW-1133">Transmembrane helix</keyword>
<keyword evidence="4" id="KW-1185">Reference proteome</keyword>
<keyword evidence="2" id="KW-0472">Membrane</keyword>
<feature type="transmembrane region" description="Helical" evidence="2">
    <location>
        <begin position="114"/>
        <end position="133"/>
    </location>
</feature>
<evidence type="ECO:0008006" key="5">
    <source>
        <dbReference type="Google" id="ProtNLM"/>
    </source>
</evidence>
<dbReference type="EMBL" id="CM026421">
    <property type="protein sequence ID" value="KAG0591386.1"/>
    <property type="molecule type" value="Genomic_DNA"/>
</dbReference>
<name>A0A8T0J819_CERPU</name>
<gene>
    <name evidence="3" type="ORF">KC19_1G171600</name>
</gene>
<evidence type="ECO:0000256" key="1">
    <source>
        <dbReference type="SAM" id="MobiDB-lite"/>
    </source>
</evidence>
<dbReference type="AlphaFoldDB" id="A0A8T0J819"/>
<sequence length="202" mass="21399">MVDMEQASVGRSHHLHSSTVLTNLSPVQSPTFIQSGKMDTHFFCNTVISLVFIANSPFPTSTSTHLHRPHHTRTCSSSFFSTSEVLVHRPENSIFFTSLIASGFFKMAKQSQRMILAVLAALLLVCMSMTAQVNAARPAPAPIVIDEPSPAPFLAPEGAPEGALVGAFMVRRGTGYSSVGLGPSSSESPAYAPVAPGPMSGL</sequence>
<evidence type="ECO:0000256" key="2">
    <source>
        <dbReference type="SAM" id="Phobius"/>
    </source>
</evidence>
<organism evidence="3 4">
    <name type="scientific">Ceratodon purpureus</name>
    <name type="common">Fire moss</name>
    <name type="synonym">Dicranum purpureum</name>
    <dbReference type="NCBI Taxonomy" id="3225"/>
    <lineage>
        <taxon>Eukaryota</taxon>
        <taxon>Viridiplantae</taxon>
        <taxon>Streptophyta</taxon>
        <taxon>Embryophyta</taxon>
        <taxon>Bryophyta</taxon>
        <taxon>Bryophytina</taxon>
        <taxon>Bryopsida</taxon>
        <taxon>Dicranidae</taxon>
        <taxon>Pseudoditrichales</taxon>
        <taxon>Ditrichaceae</taxon>
        <taxon>Ceratodon</taxon>
    </lineage>
</organism>
<evidence type="ECO:0000313" key="4">
    <source>
        <dbReference type="Proteomes" id="UP000822688"/>
    </source>
</evidence>
<feature type="region of interest" description="Disordered" evidence="1">
    <location>
        <begin position="180"/>
        <end position="202"/>
    </location>
</feature>
<proteinExistence type="predicted"/>
<evidence type="ECO:0000313" key="3">
    <source>
        <dbReference type="EMBL" id="KAG0591386.1"/>
    </source>
</evidence>
<reference evidence="3" key="1">
    <citation type="submission" date="2020-06" db="EMBL/GenBank/DDBJ databases">
        <title>WGS assembly of Ceratodon purpureus strain R40.</title>
        <authorList>
            <person name="Carey S.B."/>
            <person name="Jenkins J."/>
            <person name="Shu S."/>
            <person name="Lovell J.T."/>
            <person name="Sreedasyam A."/>
            <person name="Maumus F."/>
            <person name="Tiley G.P."/>
            <person name="Fernandez-Pozo N."/>
            <person name="Barry K."/>
            <person name="Chen C."/>
            <person name="Wang M."/>
            <person name="Lipzen A."/>
            <person name="Daum C."/>
            <person name="Saski C.A."/>
            <person name="Payton A.C."/>
            <person name="Mcbreen J.C."/>
            <person name="Conrad R.E."/>
            <person name="Kollar L.M."/>
            <person name="Olsson S."/>
            <person name="Huttunen S."/>
            <person name="Landis J.B."/>
            <person name="Wickett N.J."/>
            <person name="Johnson M.G."/>
            <person name="Rensing S.A."/>
            <person name="Grimwood J."/>
            <person name="Schmutz J."/>
            <person name="Mcdaniel S.F."/>
        </authorList>
    </citation>
    <scope>NUCLEOTIDE SEQUENCE</scope>
    <source>
        <strain evidence="3">R40</strain>
    </source>
</reference>
<comment type="caution">
    <text evidence="3">The sequence shown here is derived from an EMBL/GenBank/DDBJ whole genome shotgun (WGS) entry which is preliminary data.</text>
</comment>
<dbReference type="Proteomes" id="UP000822688">
    <property type="component" value="Chromosome 1"/>
</dbReference>
<protein>
    <recommendedName>
        <fullName evidence="5">Transmembrane protein</fullName>
    </recommendedName>
</protein>
<keyword evidence="2" id="KW-0812">Transmembrane</keyword>